<dbReference type="AlphaFoldDB" id="A0A2P2JNS7"/>
<name>A0A2P2JNS7_RHIMU</name>
<organism evidence="1">
    <name type="scientific">Rhizophora mucronata</name>
    <name type="common">Asiatic mangrove</name>
    <dbReference type="NCBI Taxonomy" id="61149"/>
    <lineage>
        <taxon>Eukaryota</taxon>
        <taxon>Viridiplantae</taxon>
        <taxon>Streptophyta</taxon>
        <taxon>Embryophyta</taxon>
        <taxon>Tracheophyta</taxon>
        <taxon>Spermatophyta</taxon>
        <taxon>Magnoliopsida</taxon>
        <taxon>eudicotyledons</taxon>
        <taxon>Gunneridae</taxon>
        <taxon>Pentapetalae</taxon>
        <taxon>rosids</taxon>
        <taxon>fabids</taxon>
        <taxon>Malpighiales</taxon>
        <taxon>Rhizophoraceae</taxon>
        <taxon>Rhizophora</taxon>
    </lineage>
</organism>
<proteinExistence type="predicted"/>
<reference evidence="1" key="1">
    <citation type="submission" date="2018-02" db="EMBL/GenBank/DDBJ databases">
        <title>Rhizophora mucronata_Transcriptome.</title>
        <authorList>
            <person name="Meera S.P."/>
            <person name="Sreeshan A."/>
            <person name="Augustine A."/>
        </authorList>
    </citation>
    <scope>NUCLEOTIDE SEQUENCE</scope>
    <source>
        <tissue evidence="1">Leaf</tissue>
    </source>
</reference>
<evidence type="ECO:0000313" key="1">
    <source>
        <dbReference type="EMBL" id="MBW95115.1"/>
    </source>
</evidence>
<dbReference type="EMBL" id="GGEC01014632">
    <property type="protein sequence ID" value="MBW95115.1"/>
    <property type="molecule type" value="Transcribed_RNA"/>
</dbReference>
<protein>
    <submittedName>
        <fullName evidence="1">Uncharacterized protein</fullName>
    </submittedName>
</protein>
<sequence>MVSNGFVQELIFTAPKIVSLYSKFNDFSSAVKSFQYIERRTA</sequence>
<accession>A0A2P2JNS7</accession>